<protein>
    <recommendedName>
        <fullName evidence="4">Deoxyribonuclease-2-beta</fullName>
        <ecNumber evidence="4">3.1.22.1</ecNumber>
    </recommendedName>
    <alternativeName>
        <fullName evidence="4">DNase II-like acid DNase</fullName>
    </alternativeName>
    <alternativeName>
        <fullName evidence="4">DNase2-like acid DNase</fullName>
    </alternativeName>
    <alternativeName>
        <fullName evidence="4">Deoxyribonuclease II beta</fullName>
    </alternativeName>
    <alternativeName>
        <fullName evidence="4">Endonuclease DLAD</fullName>
    </alternativeName>
</protein>
<keyword evidence="4" id="KW-0458">Lysosome</keyword>
<comment type="subcellular location">
    <subcellularLocation>
        <location evidence="4">Lysosome</location>
    </subcellularLocation>
</comment>
<dbReference type="EMBL" id="JABVXQ010000004">
    <property type="protein sequence ID" value="KAF6114552.1"/>
    <property type="molecule type" value="Genomic_DNA"/>
</dbReference>
<evidence type="ECO:0000313" key="5">
    <source>
        <dbReference type="EMBL" id="KAF6114552.1"/>
    </source>
</evidence>
<dbReference type="GO" id="GO:0006309">
    <property type="term" value="P:apoptotic DNA fragmentation"/>
    <property type="evidence" value="ECO:0007669"/>
    <property type="project" value="UniProtKB-UniRule"/>
</dbReference>
<evidence type="ECO:0000256" key="1">
    <source>
        <dbReference type="ARBA" id="ARBA00000447"/>
    </source>
</evidence>
<dbReference type="AlphaFoldDB" id="A0A834AHI6"/>
<evidence type="ECO:0000256" key="4">
    <source>
        <dbReference type="RuleBase" id="RU369111"/>
    </source>
</evidence>
<evidence type="ECO:0000313" key="6">
    <source>
        <dbReference type="Proteomes" id="UP000664940"/>
    </source>
</evidence>
<name>A0A834AHI6_9CHIR</name>
<comment type="similarity">
    <text evidence="2 4">Belongs to the DNase II family.</text>
</comment>
<sequence>MVPSWRSGGRGGAPVVSAERCTRLPPPAVAAPISSAGVTSQRSVDNYTYPQVSDYKLEGVFIKKLPDLEEVVKGYYAHYRPWNSSVTLPSKAGAILQSFAKFGRFGDDLYSGWLVEAEALGSNLQVQF</sequence>
<proteinExistence type="inferred from homology"/>
<dbReference type="Proteomes" id="UP000664940">
    <property type="component" value="Unassembled WGS sequence"/>
</dbReference>
<dbReference type="InterPro" id="IPR004947">
    <property type="entry name" value="DNase_II"/>
</dbReference>
<evidence type="ECO:0000256" key="3">
    <source>
        <dbReference type="ARBA" id="ARBA00022801"/>
    </source>
</evidence>
<keyword evidence="4" id="KW-0255">Endonuclease</keyword>
<keyword evidence="4" id="KW-0325">Glycoprotein</keyword>
<dbReference type="GO" id="GO:0005764">
    <property type="term" value="C:lysosome"/>
    <property type="evidence" value="ECO:0007669"/>
    <property type="project" value="UniProtKB-SubCell"/>
</dbReference>
<dbReference type="GO" id="GO:0004531">
    <property type="term" value="F:deoxyribonuclease II activity"/>
    <property type="evidence" value="ECO:0007669"/>
    <property type="project" value="UniProtKB-UniRule"/>
</dbReference>
<gene>
    <name evidence="5" type="ORF">HJG60_010526</name>
</gene>
<keyword evidence="4" id="KW-0540">Nuclease</keyword>
<accession>A0A834AHI6</accession>
<reference evidence="5 6" key="1">
    <citation type="journal article" date="2020" name="Nature">
        <title>Six reference-quality genomes reveal evolution of bat adaptations.</title>
        <authorList>
            <person name="Jebb D."/>
            <person name="Huang Z."/>
            <person name="Pippel M."/>
            <person name="Hughes G.M."/>
            <person name="Lavrichenko K."/>
            <person name="Devanna P."/>
            <person name="Winkler S."/>
            <person name="Jermiin L.S."/>
            <person name="Skirmuntt E.C."/>
            <person name="Katzourakis A."/>
            <person name="Burkitt-Gray L."/>
            <person name="Ray D.A."/>
            <person name="Sullivan K.A.M."/>
            <person name="Roscito J.G."/>
            <person name="Kirilenko B.M."/>
            <person name="Davalos L.M."/>
            <person name="Corthals A.P."/>
            <person name="Power M.L."/>
            <person name="Jones G."/>
            <person name="Ransome R.D."/>
            <person name="Dechmann D.K.N."/>
            <person name="Locatelli A.G."/>
            <person name="Puechmaille S.J."/>
            <person name="Fedrigo O."/>
            <person name="Jarvis E.D."/>
            <person name="Hiller M."/>
            <person name="Vernes S.C."/>
            <person name="Myers E.W."/>
            <person name="Teeling E.C."/>
        </authorList>
    </citation>
    <scope>NUCLEOTIDE SEQUENCE [LARGE SCALE GENOMIC DNA]</scope>
    <source>
        <strain evidence="5">Bat1K_MPI-CBG_1</strain>
    </source>
</reference>
<keyword evidence="3 4" id="KW-0378">Hydrolase</keyword>
<comment type="caution">
    <text evidence="5">The sequence shown here is derived from an EMBL/GenBank/DDBJ whole genome shotgun (WGS) entry which is preliminary data.</text>
</comment>
<comment type="function">
    <text evidence="4">Hydrolyzes DNA under acidic conditions. Does not require divalent cations for activity. Participates in the degradation of nuclear DNA during lens cell differentiation.</text>
</comment>
<organism evidence="5 6">
    <name type="scientific">Phyllostomus discolor</name>
    <name type="common">pale spear-nosed bat</name>
    <dbReference type="NCBI Taxonomy" id="89673"/>
    <lineage>
        <taxon>Eukaryota</taxon>
        <taxon>Metazoa</taxon>
        <taxon>Chordata</taxon>
        <taxon>Craniata</taxon>
        <taxon>Vertebrata</taxon>
        <taxon>Euteleostomi</taxon>
        <taxon>Mammalia</taxon>
        <taxon>Eutheria</taxon>
        <taxon>Laurasiatheria</taxon>
        <taxon>Chiroptera</taxon>
        <taxon>Yangochiroptera</taxon>
        <taxon>Phyllostomidae</taxon>
        <taxon>Phyllostominae</taxon>
        <taxon>Phyllostomus</taxon>
    </lineage>
</organism>
<comment type="catalytic activity">
    <reaction evidence="1 4">
        <text>Endonucleolytic cleavage to nucleoside 3'-phosphates and 3'-phosphooligonucleotide end-products.</text>
        <dbReference type="EC" id="3.1.22.1"/>
    </reaction>
</comment>
<evidence type="ECO:0000256" key="2">
    <source>
        <dbReference type="ARBA" id="ARBA00007527"/>
    </source>
</evidence>
<dbReference type="Pfam" id="PF03265">
    <property type="entry name" value="DNase_II"/>
    <property type="match status" value="1"/>
</dbReference>
<dbReference type="EC" id="3.1.22.1" evidence="4"/>
<keyword evidence="4" id="KW-0732">Signal</keyword>